<feature type="active site" description="Proton donor/acceptor" evidence="5">
    <location>
        <position position="167"/>
    </location>
</feature>
<dbReference type="GO" id="GO:0000287">
    <property type="term" value="F:magnesium ion binding"/>
    <property type="evidence" value="ECO:0007669"/>
    <property type="project" value="UniProtKB-UniRule"/>
</dbReference>
<dbReference type="GO" id="GO:0006083">
    <property type="term" value="P:acetate metabolic process"/>
    <property type="evidence" value="ECO:0007669"/>
    <property type="project" value="TreeGrafter"/>
</dbReference>
<comment type="similarity">
    <text evidence="5">Belongs to the acetokinase family.</text>
</comment>
<dbReference type="GO" id="GO:0006085">
    <property type="term" value="P:acetyl-CoA biosynthetic process"/>
    <property type="evidence" value="ECO:0007669"/>
    <property type="project" value="UniProtKB-UniRule"/>
</dbReference>
<comment type="caution">
    <text evidence="5">Lacks conserved residue(s) required for the propagation of feature annotation.</text>
</comment>
<dbReference type="STRING" id="1353009.A0A1Y2J0G5"/>
<evidence type="ECO:0000256" key="5">
    <source>
        <dbReference type="HAMAP-Rule" id="MF_03131"/>
    </source>
</evidence>
<feature type="site" description="Transition state stabilizer" evidence="5">
    <location>
        <position position="260"/>
    </location>
</feature>
<keyword evidence="4 5" id="KW-0067">ATP-binding</keyword>
<dbReference type="SUPFAM" id="SSF53067">
    <property type="entry name" value="Actin-like ATPase domain"/>
    <property type="match status" value="2"/>
</dbReference>
<dbReference type="InterPro" id="IPR004372">
    <property type="entry name" value="Ac/propionate_kinase"/>
</dbReference>
<feature type="binding site" evidence="5">
    <location>
        <position position="111"/>
    </location>
    <ligand>
        <name>substrate</name>
    </ligand>
</feature>
<proteinExistence type="inferred from homology"/>
<keyword evidence="5" id="KW-0479">Metal-binding</keyword>
<feature type="binding site" evidence="5">
    <location>
        <position position="431"/>
    </location>
    <ligand>
        <name>Mg(2+)</name>
        <dbReference type="ChEBI" id="CHEBI:18420"/>
    </ligand>
</feature>
<dbReference type="Gene3D" id="3.30.420.40">
    <property type="match status" value="2"/>
</dbReference>
<comment type="catalytic activity">
    <reaction evidence="5">
        <text>acetate + ATP = acetyl phosphate + ADP</text>
        <dbReference type="Rhea" id="RHEA:11352"/>
        <dbReference type="ChEBI" id="CHEBI:22191"/>
        <dbReference type="ChEBI" id="CHEBI:30089"/>
        <dbReference type="ChEBI" id="CHEBI:30616"/>
        <dbReference type="ChEBI" id="CHEBI:456216"/>
        <dbReference type="EC" id="2.7.2.1"/>
    </reaction>
</comment>
<name>A0A1Y2J0G5_TRAC3</name>
<dbReference type="Pfam" id="PF00871">
    <property type="entry name" value="Acetate_kinase"/>
    <property type="match status" value="1"/>
</dbReference>
<evidence type="ECO:0000256" key="1">
    <source>
        <dbReference type="ARBA" id="ARBA00022679"/>
    </source>
</evidence>
<dbReference type="PANTHER" id="PTHR21060:SF15">
    <property type="entry name" value="ACETATE KINASE-RELATED"/>
    <property type="match status" value="1"/>
</dbReference>
<accession>A0A1Y2J0G5</accession>
<feature type="binding site" evidence="5">
    <location>
        <position position="23"/>
    </location>
    <ligand>
        <name>ATP</name>
        <dbReference type="ChEBI" id="CHEBI:30616"/>
    </ligand>
</feature>
<dbReference type="NCBIfam" id="TIGR00016">
    <property type="entry name" value="ackA"/>
    <property type="match status" value="1"/>
</dbReference>
<dbReference type="Proteomes" id="UP000193067">
    <property type="component" value="Unassembled WGS sequence"/>
</dbReference>
<feature type="site" description="Transition state stabilizer" evidence="5">
    <location>
        <position position="199"/>
    </location>
</feature>
<dbReference type="InterPro" id="IPR043129">
    <property type="entry name" value="ATPase_NBD"/>
</dbReference>
<sequence>MSAEAAPKHGLILAVNAGSSSLKISLFRKDGASPENPHDVVDLLLTSTITNISQPPASFSFSLASHAEGREAKKEPVKEIKDHASAFQHFLDYLKREASIDRSEIVHICHRVVHGGDYFEPVIITDESYHYIERLSDLAPLHNGGALSVMKACIAELPNANSIAYFDTSFHRTMPQHIAMYAIRQDIAKKRGLKKYGFHGLSYAYILRAVSSFLGKDPSQTNLIVMHLGSGASMCAIQHGKSLDTTMGLTPVSGLPGATRSGAIDPSLIFHYTNRAGRISHDRSVAVDVHVTQAEEILNKRSGWAALTGTTDFGAIVREMKAVEARRARGEEVREEEGKWKVAFDLFLDRIVGYLGAYYVKLEGEVDALVFAGGIGERSVELREAVVEKVKCLGFALDEGANSEVDGKEGAVVDIGKLKDVRRVLVCRTDEQLEMAKECAMDAKFWQQD</sequence>
<feature type="binding site" evidence="5">
    <location>
        <position position="16"/>
    </location>
    <ligand>
        <name>Mg(2+)</name>
        <dbReference type="ChEBI" id="CHEBI:18420"/>
    </ligand>
</feature>
<dbReference type="EMBL" id="KZ084090">
    <property type="protein sequence ID" value="OSD06304.1"/>
    <property type="molecule type" value="Genomic_DNA"/>
</dbReference>
<dbReference type="InterPro" id="IPR000890">
    <property type="entry name" value="Aliphatic_acid_kin_short-chain"/>
</dbReference>
<dbReference type="EC" id="2.7.2.1" evidence="5"/>
<keyword evidence="2 5" id="KW-0547">Nucleotide-binding</keyword>
<dbReference type="InterPro" id="IPR023865">
    <property type="entry name" value="Aliphatic_acid_kinase_CS"/>
</dbReference>
<protein>
    <recommendedName>
        <fullName evidence="5">Probable acetate kinase</fullName>
        <ecNumber evidence="5">2.7.2.1</ecNumber>
    </recommendedName>
    <alternativeName>
        <fullName evidence="5">Acetokinase</fullName>
    </alternativeName>
</protein>
<organism evidence="6 7">
    <name type="scientific">Trametes coccinea (strain BRFM310)</name>
    <name type="common">Pycnoporus coccineus</name>
    <dbReference type="NCBI Taxonomy" id="1353009"/>
    <lineage>
        <taxon>Eukaryota</taxon>
        <taxon>Fungi</taxon>
        <taxon>Dikarya</taxon>
        <taxon>Basidiomycota</taxon>
        <taxon>Agaricomycotina</taxon>
        <taxon>Agaricomycetes</taxon>
        <taxon>Polyporales</taxon>
        <taxon>Polyporaceae</taxon>
        <taxon>Trametes</taxon>
    </lineage>
</organism>
<comment type="pathway">
    <text evidence="5">Metabolic intermediate biosynthesis; acetyl-CoA biosynthesis; acetyl-CoA from acetate: step 1/2.</text>
</comment>
<dbReference type="GO" id="GO:0005524">
    <property type="term" value="F:ATP binding"/>
    <property type="evidence" value="ECO:0007669"/>
    <property type="project" value="UniProtKB-KW"/>
</dbReference>
<gene>
    <name evidence="6" type="ORF">PYCCODRAFT_1431317</name>
</gene>
<dbReference type="PROSITE" id="PS01075">
    <property type="entry name" value="ACETATE_KINASE_1"/>
    <property type="match status" value="1"/>
</dbReference>
<evidence type="ECO:0000313" key="7">
    <source>
        <dbReference type="Proteomes" id="UP000193067"/>
    </source>
</evidence>
<dbReference type="PANTHER" id="PTHR21060">
    <property type="entry name" value="ACETATE KINASE"/>
    <property type="match status" value="1"/>
</dbReference>
<dbReference type="OrthoDB" id="67445at2759"/>
<dbReference type="GO" id="GO:0008776">
    <property type="term" value="F:acetate kinase activity"/>
    <property type="evidence" value="ECO:0007669"/>
    <property type="project" value="UniProtKB-UniRule"/>
</dbReference>
<keyword evidence="7" id="KW-1185">Reference proteome</keyword>
<dbReference type="PROSITE" id="PS01076">
    <property type="entry name" value="ACETATE_KINASE_2"/>
    <property type="match status" value="1"/>
</dbReference>
<keyword evidence="3 5" id="KW-0418">Kinase</keyword>
<evidence type="ECO:0000256" key="4">
    <source>
        <dbReference type="ARBA" id="ARBA00022840"/>
    </source>
</evidence>
<dbReference type="AlphaFoldDB" id="A0A1Y2J0G5"/>
<feature type="binding site" evidence="5">
    <location>
        <begin position="227"/>
        <end position="231"/>
    </location>
    <ligand>
        <name>ATP</name>
        <dbReference type="ChEBI" id="CHEBI:30616"/>
    </ligand>
</feature>
<evidence type="ECO:0000256" key="3">
    <source>
        <dbReference type="ARBA" id="ARBA00022777"/>
    </source>
</evidence>
<dbReference type="PRINTS" id="PR00471">
    <property type="entry name" value="ACETATEKNASE"/>
</dbReference>
<dbReference type="UniPathway" id="UPA00340">
    <property type="reaction ID" value="UER00458"/>
</dbReference>
<evidence type="ECO:0000256" key="2">
    <source>
        <dbReference type="ARBA" id="ARBA00022741"/>
    </source>
</evidence>
<keyword evidence="5" id="KW-0460">Magnesium</keyword>
<comment type="cofactor">
    <cofactor evidence="5">
        <name>Mg(2+)</name>
        <dbReference type="ChEBI" id="CHEBI:18420"/>
    </cofactor>
</comment>
<reference evidence="6 7" key="1">
    <citation type="journal article" date="2015" name="Biotechnol. Biofuels">
        <title>Enhanced degradation of softwood versus hardwood by the white-rot fungus Pycnoporus coccineus.</title>
        <authorList>
            <person name="Couturier M."/>
            <person name="Navarro D."/>
            <person name="Chevret D."/>
            <person name="Henrissat B."/>
            <person name="Piumi F."/>
            <person name="Ruiz-Duenas F.J."/>
            <person name="Martinez A.T."/>
            <person name="Grigoriev I.V."/>
            <person name="Riley R."/>
            <person name="Lipzen A."/>
            <person name="Berrin J.G."/>
            <person name="Master E.R."/>
            <person name="Rosso M.N."/>
        </authorList>
    </citation>
    <scope>NUCLEOTIDE SEQUENCE [LARGE SCALE GENOMIC DNA]</scope>
    <source>
        <strain evidence="6 7">BRFM310</strain>
    </source>
</reference>
<keyword evidence="1 5" id="KW-0808">Transferase</keyword>
<evidence type="ECO:0000313" key="6">
    <source>
        <dbReference type="EMBL" id="OSD06304.1"/>
    </source>
</evidence>
<dbReference type="HAMAP" id="MF_00020">
    <property type="entry name" value="Acetate_kinase"/>
    <property type="match status" value="1"/>
</dbReference>